<dbReference type="InterPro" id="IPR036638">
    <property type="entry name" value="HLH_DNA-bd_sf"/>
</dbReference>
<dbReference type="GO" id="GO:0046983">
    <property type="term" value="F:protein dimerization activity"/>
    <property type="evidence" value="ECO:0007669"/>
    <property type="project" value="InterPro"/>
</dbReference>
<dbReference type="GO" id="GO:0005634">
    <property type="term" value="C:nucleus"/>
    <property type="evidence" value="ECO:0007669"/>
    <property type="project" value="UniProtKB-SubCell"/>
</dbReference>
<dbReference type="PANTHER" id="PTHR46807">
    <property type="entry name" value="TRANSCRIPTION FACTOR PIF3"/>
    <property type="match status" value="1"/>
</dbReference>
<feature type="region of interest" description="Disordered" evidence="5">
    <location>
        <begin position="142"/>
        <end position="170"/>
    </location>
</feature>
<feature type="compositionally biased region" description="Low complexity" evidence="5">
    <location>
        <begin position="60"/>
        <end position="71"/>
    </location>
</feature>
<evidence type="ECO:0000313" key="7">
    <source>
        <dbReference type="EMBL" id="RDX69241.1"/>
    </source>
</evidence>
<evidence type="ECO:0000313" key="8">
    <source>
        <dbReference type="Proteomes" id="UP000257109"/>
    </source>
</evidence>
<organism evidence="7 8">
    <name type="scientific">Mucuna pruriens</name>
    <name type="common">Velvet bean</name>
    <name type="synonym">Dolichos pruriens</name>
    <dbReference type="NCBI Taxonomy" id="157652"/>
    <lineage>
        <taxon>Eukaryota</taxon>
        <taxon>Viridiplantae</taxon>
        <taxon>Streptophyta</taxon>
        <taxon>Embryophyta</taxon>
        <taxon>Tracheophyta</taxon>
        <taxon>Spermatophyta</taxon>
        <taxon>Magnoliopsida</taxon>
        <taxon>eudicotyledons</taxon>
        <taxon>Gunneridae</taxon>
        <taxon>Pentapetalae</taxon>
        <taxon>rosids</taxon>
        <taxon>fabids</taxon>
        <taxon>Fabales</taxon>
        <taxon>Fabaceae</taxon>
        <taxon>Papilionoideae</taxon>
        <taxon>50 kb inversion clade</taxon>
        <taxon>NPAAA clade</taxon>
        <taxon>indigoferoid/millettioid clade</taxon>
        <taxon>Phaseoleae</taxon>
        <taxon>Mucuna</taxon>
    </lineage>
</organism>
<reference evidence="7" key="1">
    <citation type="submission" date="2018-05" db="EMBL/GenBank/DDBJ databases">
        <title>Draft genome of Mucuna pruriens seed.</title>
        <authorList>
            <person name="Nnadi N.E."/>
            <person name="Vos R."/>
            <person name="Hasami M.H."/>
            <person name="Devisetty U.K."/>
            <person name="Aguiy J.C."/>
        </authorList>
    </citation>
    <scope>NUCLEOTIDE SEQUENCE [LARGE SCALE GENOMIC DNA]</scope>
    <source>
        <strain evidence="7">JCA_2017</strain>
    </source>
</reference>
<feature type="region of interest" description="Disordered" evidence="5">
    <location>
        <begin position="219"/>
        <end position="278"/>
    </location>
</feature>
<feature type="compositionally biased region" description="Polar residues" evidence="5">
    <location>
        <begin position="39"/>
        <end position="53"/>
    </location>
</feature>
<evidence type="ECO:0000256" key="3">
    <source>
        <dbReference type="ARBA" id="ARBA00023163"/>
    </source>
</evidence>
<keyword evidence="3" id="KW-0804">Transcription</keyword>
<evidence type="ECO:0000256" key="4">
    <source>
        <dbReference type="ARBA" id="ARBA00023242"/>
    </source>
</evidence>
<dbReference type="PANTHER" id="PTHR46807:SF5">
    <property type="entry name" value="HELIX LOOP HELIX DNA-BINDING DOMAIN PROTEIN"/>
    <property type="match status" value="1"/>
</dbReference>
<keyword evidence="2" id="KW-0805">Transcription regulation</keyword>
<dbReference type="InterPro" id="IPR011598">
    <property type="entry name" value="bHLH_dom"/>
</dbReference>
<feature type="compositionally biased region" description="Polar residues" evidence="5">
    <location>
        <begin position="86"/>
        <end position="99"/>
    </location>
</feature>
<evidence type="ECO:0000259" key="6">
    <source>
        <dbReference type="PROSITE" id="PS50888"/>
    </source>
</evidence>
<feature type="compositionally biased region" description="Basic and acidic residues" evidence="5">
    <location>
        <begin position="247"/>
        <end position="275"/>
    </location>
</feature>
<dbReference type="OrthoDB" id="690068at2759"/>
<dbReference type="EMBL" id="QJKJ01012199">
    <property type="protein sequence ID" value="RDX69241.1"/>
    <property type="molecule type" value="Genomic_DNA"/>
</dbReference>
<dbReference type="AlphaFoldDB" id="A0A371ET57"/>
<name>A0A371ET57_MUCPR</name>
<protein>
    <submittedName>
        <fullName evidence="7">Transcription factor PIL1</fullName>
    </submittedName>
</protein>
<keyword evidence="8" id="KW-1185">Reference proteome</keyword>
<comment type="caution">
    <text evidence="7">The sequence shown here is derived from an EMBL/GenBank/DDBJ whole genome shotgun (WGS) entry which is preliminary data.</text>
</comment>
<feature type="non-terminal residue" evidence="7">
    <location>
        <position position="1"/>
    </location>
</feature>
<dbReference type="PROSITE" id="PS50888">
    <property type="entry name" value="BHLH"/>
    <property type="match status" value="1"/>
</dbReference>
<dbReference type="SUPFAM" id="SSF47459">
    <property type="entry name" value="HLH, helix-loop-helix DNA-binding domain"/>
    <property type="match status" value="1"/>
</dbReference>
<sequence length="472" mass="51825">MAEKMPDSSRPEMTRSSSYLDSIYGKGSLELAWGNGQLHVQQGGSSSSATRMTPSCDEGSLNARSARLSSLYDLPVQKDSGHDNSQRNSHQSNDQNSLQLALERVEEIKARWFAKAASSSKGPDHSLVIDSSKGSQILTGLERQNPLISDASNSVPRSEETPPDEQSEAVGHNSAISIHGQYYNQTSSAGLKAKGKADTKYFDEALLESSSLCSLGASNNRNVCSSRKHDDIHDSTYLSDNDEEPEDVAKEKPAREGTGVKRSRNSETHNLCERKRRDKINKRMRMLKELIPNCNKMDKASMLDDAIEYLKTLKLQLQIMTMSAGFCMPFMMLPNATHPMMNTPHLHQLMGVGMGFRPGTAIPCSLPQFPITPLPAGITDNTVQMFAFPNQVPHMPISHAPFIPMVGNSSTQPPLATSTTTNLAENPASSQLTTLMASVPKNSHLSEQAEYATIRFPFTTSHQFVSHKEDKN</sequence>
<dbReference type="STRING" id="157652.A0A371ET57"/>
<dbReference type="Proteomes" id="UP000257109">
    <property type="component" value="Unassembled WGS sequence"/>
</dbReference>
<dbReference type="GO" id="GO:0003700">
    <property type="term" value="F:DNA-binding transcription factor activity"/>
    <property type="evidence" value="ECO:0007669"/>
    <property type="project" value="InterPro"/>
</dbReference>
<feature type="region of interest" description="Disordered" evidence="5">
    <location>
        <begin position="39"/>
        <end position="101"/>
    </location>
</feature>
<proteinExistence type="predicted"/>
<keyword evidence="4" id="KW-0539">Nucleus</keyword>
<dbReference type="SMART" id="SM00353">
    <property type="entry name" value="HLH"/>
    <property type="match status" value="1"/>
</dbReference>
<dbReference type="Pfam" id="PF00010">
    <property type="entry name" value="HLH"/>
    <property type="match status" value="1"/>
</dbReference>
<evidence type="ECO:0000256" key="5">
    <source>
        <dbReference type="SAM" id="MobiDB-lite"/>
    </source>
</evidence>
<dbReference type="CDD" id="cd11445">
    <property type="entry name" value="bHLH_AtPIF_like"/>
    <property type="match status" value="1"/>
</dbReference>
<dbReference type="GO" id="GO:0010017">
    <property type="term" value="P:red or far-red light signaling pathway"/>
    <property type="evidence" value="ECO:0007669"/>
    <property type="project" value="UniProtKB-ARBA"/>
</dbReference>
<evidence type="ECO:0000256" key="1">
    <source>
        <dbReference type="ARBA" id="ARBA00004123"/>
    </source>
</evidence>
<gene>
    <name evidence="7" type="primary">PIL1</name>
    <name evidence="7" type="ORF">CR513_51667</name>
</gene>
<dbReference type="InterPro" id="IPR044273">
    <property type="entry name" value="PIF3-like"/>
</dbReference>
<feature type="domain" description="BHLH" evidence="6">
    <location>
        <begin position="264"/>
        <end position="313"/>
    </location>
</feature>
<evidence type="ECO:0000256" key="2">
    <source>
        <dbReference type="ARBA" id="ARBA00023015"/>
    </source>
</evidence>
<comment type="subcellular location">
    <subcellularLocation>
        <location evidence="1">Nucleus</location>
    </subcellularLocation>
</comment>
<dbReference type="Gene3D" id="4.10.280.10">
    <property type="entry name" value="Helix-loop-helix DNA-binding domain"/>
    <property type="match status" value="1"/>
</dbReference>
<dbReference type="InterPro" id="IPR047265">
    <property type="entry name" value="PIF1-like_bHLH"/>
</dbReference>
<feature type="compositionally biased region" description="Polar residues" evidence="5">
    <location>
        <begin position="146"/>
        <end position="156"/>
    </location>
</feature>
<accession>A0A371ET57</accession>